<evidence type="ECO:0000313" key="9">
    <source>
        <dbReference type="EMBL" id="PAY22102.1"/>
    </source>
</evidence>
<comment type="subcellular location">
    <subcellularLocation>
        <location evidence="1">Cell membrane</location>
        <topology evidence="1">Multi-pass membrane protein</topology>
    </subcellularLocation>
</comment>
<dbReference type="GO" id="GO:0005886">
    <property type="term" value="C:plasma membrane"/>
    <property type="evidence" value="ECO:0007669"/>
    <property type="project" value="UniProtKB-SubCell"/>
</dbReference>
<dbReference type="PANTHER" id="PTHR36115">
    <property type="entry name" value="PROLINE-RICH ANTIGEN HOMOLOG-RELATED"/>
    <property type="match status" value="1"/>
</dbReference>
<reference evidence="10" key="1">
    <citation type="submission" date="2017-09" db="EMBL/GenBank/DDBJ databases">
        <authorList>
            <person name="Zhang Y."/>
            <person name="Huang X."/>
            <person name="Liu J."/>
            <person name="Lu L."/>
            <person name="Peng K."/>
        </authorList>
    </citation>
    <scope>NUCLEOTIDE SEQUENCE [LARGE SCALE GENOMIC DNA]</scope>
    <source>
        <strain evidence="10">S-XJ-1</strain>
    </source>
</reference>
<name>A0A2A2WLN3_9ACTN</name>
<comment type="caution">
    <text evidence="9">The sequence shown here is derived from an EMBL/GenBank/DDBJ whole genome shotgun (WGS) entry which is preliminary data.</text>
</comment>
<evidence type="ECO:0000256" key="2">
    <source>
        <dbReference type="ARBA" id="ARBA00022475"/>
    </source>
</evidence>
<evidence type="ECO:0000256" key="7">
    <source>
        <dbReference type="SAM" id="Phobius"/>
    </source>
</evidence>
<keyword evidence="2" id="KW-1003">Cell membrane</keyword>
<evidence type="ECO:0000256" key="6">
    <source>
        <dbReference type="SAM" id="MobiDB-lite"/>
    </source>
</evidence>
<evidence type="ECO:0000256" key="5">
    <source>
        <dbReference type="ARBA" id="ARBA00023136"/>
    </source>
</evidence>
<dbReference type="Pfam" id="PF06271">
    <property type="entry name" value="RDD"/>
    <property type="match status" value="1"/>
</dbReference>
<dbReference type="InterPro" id="IPR010432">
    <property type="entry name" value="RDD"/>
</dbReference>
<evidence type="ECO:0000313" key="10">
    <source>
        <dbReference type="Proteomes" id="UP000218810"/>
    </source>
</evidence>
<dbReference type="InterPro" id="IPR051791">
    <property type="entry name" value="Pra-immunoreactive"/>
</dbReference>
<feature type="transmembrane region" description="Helical" evidence="7">
    <location>
        <begin position="53"/>
        <end position="73"/>
    </location>
</feature>
<dbReference type="OrthoDB" id="5187110at2"/>
<proteinExistence type="predicted"/>
<accession>A0A2A2WLN3</accession>
<protein>
    <recommendedName>
        <fullName evidence="8">RDD domain-containing protein</fullName>
    </recommendedName>
</protein>
<dbReference type="PANTHER" id="PTHR36115:SF6">
    <property type="entry name" value="PROLINE-RICH ANTIGEN HOMOLOG"/>
    <property type="match status" value="1"/>
</dbReference>
<evidence type="ECO:0000259" key="8">
    <source>
        <dbReference type="Pfam" id="PF06271"/>
    </source>
</evidence>
<feature type="region of interest" description="Disordered" evidence="6">
    <location>
        <begin position="1"/>
        <end position="21"/>
    </location>
</feature>
<feature type="domain" description="RDD" evidence="8">
    <location>
        <begin position="39"/>
        <end position="154"/>
    </location>
</feature>
<dbReference type="EMBL" id="NTGA01000029">
    <property type="protein sequence ID" value="PAY22102.1"/>
    <property type="molecule type" value="Genomic_DNA"/>
</dbReference>
<feature type="transmembrane region" description="Helical" evidence="7">
    <location>
        <begin position="121"/>
        <end position="141"/>
    </location>
</feature>
<keyword evidence="3 7" id="KW-0812">Transmembrane</keyword>
<organism evidence="9 10">
    <name type="scientific">Dietzia natronolimnaea</name>
    <dbReference type="NCBI Taxonomy" id="161920"/>
    <lineage>
        <taxon>Bacteria</taxon>
        <taxon>Bacillati</taxon>
        <taxon>Actinomycetota</taxon>
        <taxon>Actinomycetes</taxon>
        <taxon>Mycobacteriales</taxon>
        <taxon>Dietziaceae</taxon>
        <taxon>Dietzia</taxon>
    </lineage>
</organism>
<dbReference type="Proteomes" id="UP000218810">
    <property type="component" value="Unassembled WGS sequence"/>
</dbReference>
<keyword evidence="10" id="KW-1185">Reference proteome</keyword>
<feature type="transmembrane region" description="Helical" evidence="7">
    <location>
        <begin position="79"/>
        <end position="100"/>
    </location>
</feature>
<keyword evidence="4 7" id="KW-1133">Transmembrane helix</keyword>
<sequence length="162" mass="17123">MREIAGSWLSGPTSSGTEPEQAYKGERLGLPEHGEGSLAPLGVRLGALLVDWFLAYGFVGLVVSLGGAGLLGGETFSAVASWATPLLWGVSGVVCVWLFAQTPGQALFGIGTARIDAEDRVGLIRAIVRVFFVFFLIPPLVQDEDGRGLHDRATGTALIRTR</sequence>
<dbReference type="InterPro" id="IPR016795">
    <property type="entry name" value="UCP021697"/>
</dbReference>
<keyword evidence="5 7" id="KW-0472">Membrane</keyword>
<evidence type="ECO:0000256" key="3">
    <source>
        <dbReference type="ARBA" id="ARBA00022692"/>
    </source>
</evidence>
<gene>
    <name evidence="9" type="ORF">CEY15_15095</name>
</gene>
<dbReference type="AlphaFoldDB" id="A0A2A2WLN3"/>
<evidence type="ECO:0000256" key="1">
    <source>
        <dbReference type="ARBA" id="ARBA00004651"/>
    </source>
</evidence>
<dbReference type="PIRSF" id="PIRSF021697">
    <property type="entry name" value="UCP021697"/>
    <property type="match status" value="1"/>
</dbReference>
<evidence type="ECO:0000256" key="4">
    <source>
        <dbReference type="ARBA" id="ARBA00022989"/>
    </source>
</evidence>
<dbReference type="RefSeq" id="WP_095719131.1">
    <property type="nucleotide sequence ID" value="NZ_NTGA01000029.1"/>
</dbReference>